<dbReference type="SUPFAM" id="SSF158791">
    <property type="entry name" value="MgtE N-terminal domain-like"/>
    <property type="match status" value="1"/>
</dbReference>
<dbReference type="RefSeq" id="WP_377374658.1">
    <property type="nucleotide sequence ID" value="NZ_JBHSSW010000003.1"/>
</dbReference>
<keyword evidence="1" id="KW-0175">Coiled coil</keyword>
<reference evidence="5" key="1">
    <citation type="journal article" date="2019" name="Int. J. Syst. Evol. Microbiol.">
        <title>The Global Catalogue of Microorganisms (GCM) 10K type strain sequencing project: providing services to taxonomists for standard genome sequencing and annotation.</title>
        <authorList>
            <consortium name="The Broad Institute Genomics Platform"/>
            <consortium name="The Broad Institute Genome Sequencing Center for Infectious Disease"/>
            <person name="Wu L."/>
            <person name="Ma J."/>
        </authorList>
    </citation>
    <scope>NUCLEOTIDE SEQUENCE [LARGE SCALE GENOMIC DNA]</scope>
    <source>
        <strain evidence="5">CGMCC-1.15741</strain>
    </source>
</reference>
<protein>
    <submittedName>
        <fullName evidence="4">MotE family protein</fullName>
    </submittedName>
</protein>
<dbReference type="Proteomes" id="UP001596303">
    <property type="component" value="Unassembled WGS sequence"/>
</dbReference>
<evidence type="ECO:0000256" key="2">
    <source>
        <dbReference type="SAM" id="MobiDB-lite"/>
    </source>
</evidence>
<dbReference type="EMBL" id="JBHSSW010000003">
    <property type="protein sequence ID" value="MFC6196782.1"/>
    <property type="molecule type" value="Genomic_DNA"/>
</dbReference>
<accession>A0ABW1S531</accession>
<keyword evidence="5" id="KW-1185">Reference proteome</keyword>
<sequence>MNTKIRLLPVIAVVAFGAFAVKAVSIAEAAGEAAAKSGQEQTAQAASTASQKPESGEVQLASAEPNAAPAEGEPSKPGDACPAPDLLAEQAGLSPYEIQVLRNLAERREELDARAEQLDTREMTISAAELRLNDQIDELKSLEGSIQNLLDQLDVKNDEQVDRLVKTYESMKPKDAARIFNTMDDQLMLSIADNMKPAAIAAILSSMSSERAQVLTFLMAQRTEPPETISDLEARTSGP</sequence>
<keyword evidence="3" id="KW-0732">Signal</keyword>
<proteinExistence type="predicted"/>
<feature type="chain" id="PRO_5046164443" evidence="3">
    <location>
        <begin position="30"/>
        <end position="239"/>
    </location>
</feature>
<comment type="caution">
    <text evidence="4">The sequence shown here is derived from an EMBL/GenBank/DDBJ whole genome shotgun (WGS) entry which is preliminary data.</text>
</comment>
<evidence type="ECO:0000313" key="5">
    <source>
        <dbReference type="Proteomes" id="UP001596303"/>
    </source>
</evidence>
<feature type="coiled-coil region" evidence="1">
    <location>
        <begin position="101"/>
        <end position="159"/>
    </location>
</feature>
<organism evidence="4 5">
    <name type="scientific">Ponticaulis profundi</name>
    <dbReference type="NCBI Taxonomy" id="2665222"/>
    <lineage>
        <taxon>Bacteria</taxon>
        <taxon>Pseudomonadati</taxon>
        <taxon>Pseudomonadota</taxon>
        <taxon>Alphaproteobacteria</taxon>
        <taxon>Hyphomonadales</taxon>
        <taxon>Hyphomonadaceae</taxon>
        <taxon>Ponticaulis</taxon>
    </lineage>
</organism>
<evidence type="ECO:0000256" key="1">
    <source>
        <dbReference type="SAM" id="Coils"/>
    </source>
</evidence>
<feature type="signal peptide" evidence="3">
    <location>
        <begin position="1"/>
        <end position="29"/>
    </location>
</feature>
<evidence type="ECO:0000313" key="4">
    <source>
        <dbReference type="EMBL" id="MFC6196782.1"/>
    </source>
</evidence>
<name>A0ABW1S531_9PROT</name>
<feature type="region of interest" description="Disordered" evidence="2">
    <location>
        <begin position="34"/>
        <end position="85"/>
    </location>
</feature>
<gene>
    <name evidence="4" type="ORF">ACFQDM_01755</name>
</gene>
<feature type="compositionally biased region" description="Low complexity" evidence="2">
    <location>
        <begin position="61"/>
        <end position="72"/>
    </location>
</feature>
<evidence type="ECO:0000256" key="3">
    <source>
        <dbReference type="SAM" id="SignalP"/>
    </source>
</evidence>
<feature type="compositionally biased region" description="Low complexity" evidence="2">
    <location>
        <begin position="34"/>
        <end position="51"/>
    </location>
</feature>